<evidence type="ECO:0000313" key="4">
    <source>
        <dbReference type="Proteomes" id="UP000628669"/>
    </source>
</evidence>
<dbReference type="EMBL" id="JAENHK010000005">
    <property type="protein sequence ID" value="MBK1895315.1"/>
    <property type="molecule type" value="Genomic_DNA"/>
</dbReference>
<dbReference type="Pfam" id="PF00072">
    <property type="entry name" value="Response_reg"/>
    <property type="match status" value="1"/>
</dbReference>
<dbReference type="InterPro" id="IPR052893">
    <property type="entry name" value="TCS_response_regulator"/>
</dbReference>
<sequence>MNKEYLNVILVDEDEGNLILFKNVFKDLKITVKVQSFHNGEDAMKYLNNAEALIPEMLLMNYNIPQKSILECLEEIKMDFRLSRMITGIYSDALSEEEVENVFVKGSNIYMRKPDNYKDLKRVLSEVVTLNWQYHTSGLNKDNFILKV</sequence>
<dbReference type="InterPro" id="IPR001789">
    <property type="entry name" value="Sig_transdc_resp-reg_receiver"/>
</dbReference>
<accession>A0ABS1FSA9</accession>
<evidence type="ECO:0000256" key="1">
    <source>
        <dbReference type="PROSITE-ProRule" id="PRU00169"/>
    </source>
</evidence>
<feature type="domain" description="Response regulatory" evidence="2">
    <location>
        <begin position="7"/>
        <end position="128"/>
    </location>
</feature>
<name>A0ABS1FSA9_9FLAO</name>
<dbReference type="PANTHER" id="PTHR44520:SF2">
    <property type="entry name" value="RESPONSE REGULATOR RCP1"/>
    <property type="match status" value="1"/>
</dbReference>
<dbReference type="PANTHER" id="PTHR44520">
    <property type="entry name" value="RESPONSE REGULATOR RCP1-RELATED"/>
    <property type="match status" value="1"/>
</dbReference>
<dbReference type="Gene3D" id="3.40.50.2300">
    <property type="match status" value="1"/>
</dbReference>
<evidence type="ECO:0000259" key="2">
    <source>
        <dbReference type="PROSITE" id="PS50110"/>
    </source>
</evidence>
<dbReference type="SUPFAM" id="SSF52172">
    <property type="entry name" value="CheY-like"/>
    <property type="match status" value="1"/>
</dbReference>
<comment type="caution">
    <text evidence="1">Lacks conserved residue(s) required for the propagation of feature annotation.</text>
</comment>
<reference evidence="4" key="1">
    <citation type="submission" date="2021-01" db="EMBL/GenBank/DDBJ databases">
        <title>Genome public.</title>
        <authorList>
            <person name="Liu C."/>
            <person name="Sun Q."/>
        </authorList>
    </citation>
    <scope>NUCLEOTIDE SEQUENCE [LARGE SCALE GENOMIC DNA]</scope>
    <source>
        <strain evidence="4">YIM B02567</strain>
    </source>
</reference>
<gene>
    <name evidence="3" type="ORF">JHL15_06045</name>
</gene>
<protein>
    <submittedName>
        <fullName evidence="3">Response regulator</fullName>
    </submittedName>
</protein>
<organism evidence="3 4">
    <name type="scientific">Chryseobacterium paridis</name>
    <dbReference type="NCBI Taxonomy" id="2800328"/>
    <lineage>
        <taxon>Bacteria</taxon>
        <taxon>Pseudomonadati</taxon>
        <taxon>Bacteroidota</taxon>
        <taxon>Flavobacteriia</taxon>
        <taxon>Flavobacteriales</taxon>
        <taxon>Weeksellaceae</taxon>
        <taxon>Chryseobacterium group</taxon>
        <taxon>Chryseobacterium</taxon>
    </lineage>
</organism>
<proteinExistence type="predicted"/>
<dbReference type="PROSITE" id="PS50110">
    <property type="entry name" value="RESPONSE_REGULATORY"/>
    <property type="match status" value="1"/>
</dbReference>
<dbReference type="RefSeq" id="WP_200244218.1">
    <property type="nucleotide sequence ID" value="NZ_JAENHK010000005.1"/>
</dbReference>
<evidence type="ECO:0000313" key="3">
    <source>
        <dbReference type="EMBL" id="MBK1895315.1"/>
    </source>
</evidence>
<dbReference type="Proteomes" id="UP000628669">
    <property type="component" value="Unassembled WGS sequence"/>
</dbReference>
<keyword evidence="4" id="KW-1185">Reference proteome</keyword>
<dbReference type="InterPro" id="IPR011006">
    <property type="entry name" value="CheY-like_superfamily"/>
</dbReference>
<comment type="caution">
    <text evidence="3">The sequence shown here is derived from an EMBL/GenBank/DDBJ whole genome shotgun (WGS) entry which is preliminary data.</text>
</comment>